<dbReference type="RefSeq" id="WP_012281684.1">
    <property type="nucleotide sequence ID" value="NC_010337.2"/>
</dbReference>
<dbReference type="InterPro" id="IPR027417">
    <property type="entry name" value="P-loop_NTPase"/>
</dbReference>
<reference evidence="5 6" key="1">
    <citation type="journal article" date="2008" name="J. Bacteriol.">
        <title>The genome of Heliobacterium modesticaldum, a phototrophic representative of the Firmicutes containing the simplest photosynthetic apparatus.</title>
        <authorList>
            <person name="Sattley W.M."/>
            <person name="Madigan M.T."/>
            <person name="Swingley W.D."/>
            <person name="Cheung P.C."/>
            <person name="Clocksin K.M."/>
            <person name="Conrad A.L."/>
            <person name="Dejesa L.C."/>
            <person name="Honchak B.M."/>
            <person name="Jung D.O."/>
            <person name="Karbach L.E."/>
            <person name="Kurdoglu A."/>
            <person name="Lahiri S."/>
            <person name="Mastrian S.D."/>
            <person name="Page L.E."/>
            <person name="Taylor H.L."/>
            <person name="Wang Z.T."/>
            <person name="Raymond J."/>
            <person name="Chen M."/>
            <person name="Blankenship R.E."/>
            <person name="Touchman J.W."/>
        </authorList>
    </citation>
    <scope>NUCLEOTIDE SEQUENCE [LARGE SCALE GENOMIC DNA]</scope>
    <source>
        <strain evidence="6">ATCC 51547 / Ice1</strain>
    </source>
</reference>
<dbReference type="SUPFAM" id="SSF52540">
    <property type="entry name" value="P-loop containing nucleoside triphosphate hydrolases"/>
    <property type="match status" value="1"/>
</dbReference>
<dbReference type="Pfam" id="PF00437">
    <property type="entry name" value="T2SSE"/>
    <property type="match status" value="1"/>
</dbReference>
<comment type="similarity">
    <text evidence="1">Belongs to the GSP E family.</text>
</comment>
<gene>
    <name evidence="5" type="ORF">HM1_0249</name>
</gene>
<dbReference type="GO" id="GO:0005524">
    <property type="term" value="F:ATP binding"/>
    <property type="evidence" value="ECO:0007669"/>
    <property type="project" value="UniProtKB-KW"/>
</dbReference>
<dbReference type="PANTHER" id="PTHR30258:SF1">
    <property type="entry name" value="PROTEIN TRANSPORT PROTEIN HOFB HOMOLOG"/>
    <property type="match status" value="1"/>
</dbReference>
<dbReference type="GO" id="GO:0005886">
    <property type="term" value="C:plasma membrane"/>
    <property type="evidence" value="ECO:0007669"/>
    <property type="project" value="TreeGrafter"/>
</dbReference>
<evidence type="ECO:0000313" key="5">
    <source>
        <dbReference type="EMBL" id="ABZ82868.1"/>
    </source>
</evidence>
<organism evidence="5 6">
    <name type="scientific">Heliobacterium modesticaldum (strain ATCC 51547 / Ice1)</name>
    <dbReference type="NCBI Taxonomy" id="498761"/>
    <lineage>
        <taxon>Bacteria</taxon>
        <taxon>Bacillati</taxon>
        <taxon>Bacillota</taxon>
        <taxon>Clostridia</taxon>
        <taxon>Eubacteriales</taxon>
        <taxon>Heliobacteriaceae</taxon>
        <taxon>Heliomicrobium</taxon>
    </lineage>
</organism>
<dbReference type="SUPFAM" id="SSF160246">
    <property type="entry name" value="EspE N-terminal domain-like"/>
    <property type="match status" value="1"/>
</dbReference>
<dbReference type="KEGG" id="hmo:HM1_0249"/>
<dbReference type="Gene3D" id="3.40.50.300">
    <property type="entry name" value="P-loop containing nucleotide triphosphate hydrolases"/>
    <property type="match status" value="1"/>
</dbReference>
<dbReference type="HOGENOM" id="CLU_013446_2_0_9"/>
<keyword evidence="3" id="KW-0067">ATP-binding</keyword>
<dbReference type="InterPro" id="IPR037257">
    <property type="entry name" value="T2SS_E_N_sf"/>
</dbReference>
<feature type="domain" description="Bacterial type II secretion system protein E" evidence="4">
    <location>
        <begin position="386"/>
        <end position="400"/>
    </location>
</feature>
<dbReference type="FunFam" id="3.30.300.160:FF:000002">
    <property type="entry name" value="Type II secretion system protein E"/>
    <property type="match status" value="1"/>
</dbReference>
<evidence type="ECO:0000313" key="6">
    <source>
        <dbReference type="Proteomes" id="UP000008550"/>
    </source>
</evidence>
<dbReference type="PANTHER" id="PTHR30258">
    <property type="entry name" value="TYPE II SECRETION SYSTEM PROTEIN GSPE-RELATED"/>
    <property type="match status" value="1"/>
</dbReference>
<sequence length="570" mass="63311">MASTNRRKLGDLLLEYNLITDEQLQQALAEQKKRGERLGQTLVRLGFVTRQMINEVLEFQLGIPTISLLQYPLHPEVFKLLPESLCRRHKCLPVKRSGNRLTVAMVDPLNLPALDDIKMTTNLEIDAAIVAEDELEQVFEKIYGLNEEQEADIKRLEVEANRAEEERSIIDLGELERMTAVGDAPIIRVVNTILQQAAKEGASDIHLEPQEGGVRVRYRADGILRHVLTLPKAAHPALLSRIKLLAKMNIAEKRLPQDGRIQTKLGDKMIDMRVSTLPAIHGEKCVIRLLDKSNVRFDLRQLGFRDEVLRAYEKIVRNPYGMILITGPTGSGKTTTLYASIHELNTPEKNIVTVEDPVEYVLDGVNQVQVNMRAGLDFASGLRSILRQDPDVILVGEIRDRETAEIGVRAATTGHLVFSTLHTNDAAGSVNRLVDMGVEPFLVASSLVGVVAQRLVRRVCANCKRPYTPERGSPERIYLGVADDAPLTLFRGRGCVACNHTGYKGRLAIHEVLTVTAAQRKLILERASADAITAQAICDGMIPIRQDGMSKVLQGLTTVQEILRVADVNE</sequence>
<dbReference type="FunFam" id="3.30.450.90:FF:000001">
    <property type="entry name" value="Type II secretion system ATPase GspE"/>
    <property type="match status" value="1"/>
</dbReference>
<dbReference type="PROSITE" id="PS00662">
    <property type="entry name" value="T2SP_E"/>
    <property type="match status" value="1"/>
</dbReference>
<keyword evidence="6" id="KW-1185">Reference proteome</keyword>
<evidence type="ECO:0000256" key="2">
    <source>
        <dbReference type="ARBA" id="ARBA00022741"/>
    </source>
</evidence>
<accession>B0TEE9</accession>
<dbReference type="CDD" id="cd01129">
    <property type="entry name" value="PulE-GspE-like"/>
    <property type="match status" value="1"/>
</dbReference>
<evidence type="ECO:0000259" key="4">
    <source>
        <dbReference type="PROSITE" id="PS00662"/>
    </source>
</evidence>
<dbReference type="AlphaFoldDB" id="B0TEE9"/>
<proteinExistence type="inferred from homology"/>
<dbReference type="Proteomes" id="UP000008550">
    <property type="component" value="Chromosome"/>
</dbReference>
<evidence type="ECO:0000256" key="3">
    <source>
        <dbReference type="ARBA" id="ARBA00022840"/>
    </source>
</evidence>
<dbReference type="Pfam" id="PF05157">
    <property type="entry name" value="MshEN"/>
    <property type="match status" value="1"/>
</dbReference>
<evidence type="ECO:0000256" key="1">
    <source>
        <dbReference type="ARBA" id="ARBA00006611"/>
    </source>
</evidence>
<dbReference type="eggNOG" id="COG2804">
    <property type="taxonomic scope" value="Bacteria"/>
</dbReference>
<protein>
    <submittedName>
        <fullName evidence="5">Type ii secretion system protein e, putative</fullName>
    </submittedName>
</protein>
<dbReference type="OrthoDB" id="9808272at2"/>
<dbReference type="InterPro" id="IPR001482">
    <property type="entry name" value="T2SS/T4SS_dom"/>
</dbReference>
<dbReference type="Gene3D" id="3.30.450.90">
    <property type="match status" value="1"/>
</dbReference>
<dbReference type="InterPro" id="IPR007831">
    <property type="entry name" value="T2SS_GspE_N"/>
</dbReference>
<keyword evidence="2" id="KW-0547">Nucleotide-binding</keyword>
<dbReference type="InterPro" id="IPR003593">
    <property type="entry name" value="AAA+_ATPase"/>
</dbReference>
<dbReference type="GO" id="GO:0016887">
    <property type="term" value="F:ATP hydrolysis activity"/>
    <property type="evidence" value="ECO:0007669"/>
    <property type="project" value="TreeGrafter"/>
</dbReference>
<dbReference type="SMART" id="SM00382">
    <property type="entry name" value="AAA"/>
    <property type="match status" value="1"/>
</dbReference>
<dbReference type="STRING" id="498761.HM1_0249"/>
<dbReference type="FunFam" id="3.40.50.300:FF:000398">
    <property type="entry name" value="Type IV pilus assembly ATPase PilB"/>
    <property type="match status" value="1"/>
</dbReference>
<dbReference type="EMBL" id="CP000930">
    <property type="protein sequence ID" value="ABZ82868.1"/>
    <property type="molecule type" value="Genomic_DNA"/>
</dbReference>
<name>B0TEE9_HELMI</name>
<dbReference type="Gene3D" id="3.30.300.160">
    <property type="entry name" value="Type II secretion system, protein E, N-terminal domain"/>
    <property type="match status" value="1"/>
</dbReference>